<dbReference type="Pfam" id="PF02752">
    <property type="entry name" value="Arrestin_C"/>
    <property type="match status" value="1"/>
</dbReference>
<dbReference type="InterPro" id="IPR014752">
    <property type="entry name" value="Arrestin-like_C"/>
</dbReference>
<feature type="domain" description="Arrestin C-terminal-like" evidence="2">
    <location>
        <begin position="10"/>
        <end position="187"/>
    </location>
</feature>
<reference evidence="3" key="1">
    <citation type="journal article" date="2014" name="Genome Announc.">
        <title>De novo whole-genome sequence and genome annotation of Lichtheimia ramosa.</title>
        <authorList>
            <person name="Linde J."/>
            <person name="Schwartze V."/>
            <person name="Binder U."/>
            <person name="Lass-Florl C."/>
            <person name="Voigt K."/>
            <person name="Horn F."/>
        </authorList>
    </citation>
    <scope>NUCLEOTIDE SEQUENCE</scope>
    <source>
        <strain evidence="3">JMRC FSU:6197</strain>
    </source>
</reference>
<dbReference type="InterPro" id="IPR011022">
    <property type="entry name" value="Arrestin_C-like"/>
</dbReference>
<dbReference type="EMBL" id="LK023317">
    <property type="protein sequence ID" value="CDS05730.1"/>
    <property type="molecule type" value="Genomic_DNA"/>
</dbReference>
<feature type="domain" description="Arrestin C-terminal-like" evidence="2">
    <location>
        <begin position="216"/>
        <end position="366"/>
    </location>
</feature>
<evidence type="ECO:0000256" key="1">
    <source>
        <dbReference type="SAM" id="MobiDB-lite"/>
    </source>
</evidence>
<name>A0A077WE69_9FUNG</name>
<feature type="region of interest" description="Disordered" evidence="1">
    <location>
        <begin position="419"/>
        <end position="450"/>
    </location>
</feature>
<dbReference type="GO" id="GO:0015031">
    <property type="term" value="P:protein transport"/>
    <property type="evidence" value="ECO:0007669"/>
    <property type="project" value="TreeGrafter"/>
</dbReference>
<feature type="compositionally biased region" description="Acidic residues" evidence="1">
    <location>
        <begin position="735"/>
        <end position="749"/>
    </location>
</feature>
<organism evidence="3">
    <name type="scientific">Lichtheimia ramosa</name>
    <dbReference type="NCBI Taxonomy" id="688394"/>
    <lineage>
        <taxon>Eukaryota</taxon>
        <taxon>Fungi</taxon>
        <taxon>Fungi incertae sedis</taxon>
        <taxon>Mucoromycota</taxon>
        <taxon>Mucoromycotina</taxon>
        <taxon>Mucoromycetes</taxon>
        <taxon>Mucorales</taxon>
        <taxon>Lichtheimiaceae</taxon>
        <taxon>Lichtheimia</taxon>
    </lineage>
</organism>
<proteinExistence type="predicted"/>
<dbReference type="Pfam" id="PF00339">
    <property type="entry name" value="Arrestin_N"/>
    <property type="match status" value="1"/>
</dbReference>
<gene>
    <name evidence="3" type="ORF">LRAMOSA08258</name>
</gene>
<dbReference type="AlphaFoldDB" id="A0A077WE69"/>
<dbReference type="PANTHER" id="PTHR11188:SF17">
    <property type="entry name" value="FI21816P1"/>
    <property type="match status" value="1"/>
</dbReference>
<protein>
    <recommendedName>
        <fullName evidence="2">Arrestin C-terminal-like domain-containing protein</fullName>
    </recommendedName>
</protein>
<dbReference type="OrthoDB" id="2283785at2759"/>
<feature type="compositionally biased region" description="Low complexity" evidence="1">
    <location>
        <begin position="472"/>
        <end position="522"/>
    </location>
</feature>
<feature type="region of interest" description="Disordered" evidence="1">
    <location>
        <begin position="727"/>
        <end position="750"/>
    </location>
</feature>
<feature type="compositionally biased region" description="Low complexity" evidence="1">
    <location>
        <begin position="587"/>
        <end position="599"/>
    </location>
</feature>
<accession>A0A077WE69</accession>
<dbReference type="PANTHER" id="PTHR11188">
    <property type="entry name" value="ARRESTIN DOMAIN CONTAINING PROTEIN"/>
    <property type="match status" value="1"/>
</dbReference>
<feature type="region of interest" description="Disordered" evidence="1">
    <location>
        <begin position="466"/>
        <end position="529"/>
    </location>
</feature>
<sequence length="768" mass="84790">MQRILASTGRRSKLALGIELDDWTYYYAGDTVKGHLVLESPKSVKVSRVRMVWMGVVRVQLEPGIQDGQELFRQVYNVDLPAAAALEAQEETEESRRREAFRNAAVTTTAYGVMIPASNPSPVFSLEADKQYRFPFAFAVPSDVPLPSCTESETSTNSIVEYVIEAQVEQRSTDFAAPTKARINVPVLQEIDTLVDELDSPQSSQVYCHSEEDDNQDHFATLSATVPKKAFLRNQTVSVTVDLKHFTTFQRPNAVIIALIRVTRIICKGISYLLSDSVVHYVKADIDVTPDSGLTQTIVRSILIPGTITPTIDLNGQLLQVTYKVRVRAQFKETSYELPVVNFPSDFQSLAGMTVEIPLTIGTLPVSPTHTPMSPISPRFVKPYEPSESLLLPDDASLDPDTESRANILRKILRRTSSAGSTQTLPIMNESNGSLTINTKKDRRASNVSLSLKNTGSMLIKTVTNAHDDHSTSTSSSSNNDASSADIGNNSNTTSSTSTTASIHNKQSPVVVVSPSSSTRSPPKIEDTYRFSVGPCLSTWFDQHYLSTETTHPPHEHINTTTSDNNIPTSPDNNNNDTPAPLFIQLSSSSNPSNAPSSPKENHVDPKQQDHNTPQVSSQPSVEPEHPSVISVPPLLKSQDPQRREKEDQERQMADHLEQSQLDQRHMDGNTYYFYIFDDSEDEDEEQVQSTPVGFLKPNSSTNNLAASEARISMDKPSTQAYQVSAFIDKPDQVTDSEEDSSDDDEDLLDIISRRDRRIASRMGGAQS</sequence>
<feature type="compositionally biased region" description="Polar residues" evidence="1">
    <location>
        <begin position="611"/>
        <end position="621"/>
    </location>
</feature>
<dbReference type="GO" id="GO:0005737">
    <property type="term" value="C:cytoplasm"/>
    <property type="evidence" value="ECO:0007669"/>
    <property type="project" value="TreeGrafter"/>
</dbReference>
<feature type="compositionally biased region" description="Basic and acidic residues" evidence="1">
    <location>
        <begin position="600"/>
        <end position="610"/>
    </location>
</feature>
<evidence type="ECO:0000313" key="3">
    <source>
        <dbReference type="EMBL" id="CDS05730.1"/>
    </source>
</evidence>
<feature type="compositionally biased region" description="Basic and acidic residues" evidence="1">
    <location>
        <begin position="640"/>
        <end position="665"/>
    </location>
</feature>
<dbReference type="InterPro" id="IPR050357">
    <property type="entry name" value="Arrestin_domain-protein"/>
</dbReference>
<dbReference type="Gene3D" id="2.60.40.640">
    <property type="match status" value="2"/>
</dbReference>
<feature type="compositionally biased region" description="Low complexity" evidence="1">
    <location>
        <begin position="563"/>
        <end position="579"/>
    </location>
</feature>
<feature type="compositionally biased region" description="Polar residues" evidence="1">
    <location>
        <begin position="419"/>
        <end position="438"/>
    </location>
</feature>
<dbReference type="InterPro" id="IPR011021">
    <property type="entry name" value="Arrestin-like_N"/>
</dbReference>
<evidence type="ECO:0000259" key="2">
    <source>
        <dbReference type="SMART" id="SM01017"/>
    </source>
</evidence>
<dbReference type="SMART" id="SM01017">
    <property type="entry name" value="Arrestin_C"/>
    <property type="match status" value="2"/>
</dbReference>
<feature type="region of interest" description="Disordered" evidence="1">
    <location>
        <begin position="551"/>
        <end position="665"/>
    </location>
</feature>